<dbReference type="PANTHER" id="PTHR33221:SF5">
    <property type="entry name" value="HTH-TYPE TRANSCRIPTIONAL REGULATOR ISCR"/>
    <property type="match status" value="1"/>
</dbReference>
<dbReference type="STRING" id="295108.HT99x_03038"/>
<accession>A0A0Q9YKT2</accession>
<dbReference type="GO" id="GO:0003677">
    <property type="term" value="F:DNA binding"/>
    <property type="evidence" value="ECO:0007669"/>
    <property type="project" value="UniProtKB-KW"/>
</dbReference>
<gene>
    <name evidence="2" type="primary">iscR</name>
    <name evidence="3" type="ORF">HT99x_006265</name>
    <name evidence="2" type="ORF">HT99x_03038</name>
</gene>
<dbReference type="RefSeq" id="WP_075067628.1">
    <property type="nucleotide sequence ID" value="NZ_LKAJ02000001.1"/>
</dbReference>
<name>A0A0Q9YKT2_9GAMM</name>
<dbReference type="NCBIfam" id="TIGR00738">
    <property type="entry name" value="rrf2_super"/>
    <property type="match status" value="1"/>
</dbReference>
<reference evidence="3" key="3">
    <citation type="submission" date="2021-06" db="EMBL/GenBank/DDBJ databases">
        <title>Genomic Description and Analysis of Intracellular Bacteria, Candidatus Berkiella cookevillensis and Candidatus Berkiella aquae.</title>
        <authorList>
            <person name="Kidane D.T."/>
            <person name="Mehari Y.T."/>
            <person name="Rice F.C."/>
            <person name="Arivett B.A."/>
            <person name="Farone A.L."/>
            <person name="Berk S.G."/>
            <person name="Farone M.B."/>
        </authorList>
    </citation>
    <scope>NUCLEOTIDE SEQUENCE</scope>
    <source>
        <strain evidence="3">HT99</strain>
    </source>
</reference>
<evidence type="ECO:0000313" key="2">
    <source>
        <dbReference type="EMBL" id="KRG18194.1"/>
    </source>
</evidence>
<comment type="caution">
    <text evidence="2">The sequence shown here is derived from an EMBL/GenBank/DDBJ whole genome shotgun (WGS) entry which is preliminary data.</text>
</comment>
<protein>
    <submittedName>
        <fullName evidence="2">HTH-type transcriptional regulator IscR</fullName>
    </submittedName>
    <submittedName>
        <fullName evidence="3">Rrf2 family transcriptional regulator</fullName>
    </submittedName>
</protein>
<dbReference type="Gene3D" id="1.10.10.10">
    <property type="entry name" value="Winged helix-like DNA-binding domain superfamily/Winged helix DNA-binding domain"/>
    <property type="match status" value="1"/>
</dbReference>
<evidence type="ECO:0000256" key="1">
    <source>
        <dbReference type="ARBA" id="ARBA00023125"/>
    </source>
</evidence>
<dbReference type="PROSITE" id="PS51197">
    <property type="entry name" value="HTH_RRF2_2"/>
    <property type="match status" value="1"/>
</dbReference>
<keyword evidence="4" id="KW-1185">Reference proteome</keyword>
<keyword evidence="1" id="KW-0238">DNA-binding</keyword>
<dbReference type="AlphaFoldDB" id="A0A0Q9YKT2"/>
<reference evidence="2" key="1">
    <citation type="submission" date="2015-09" db="EMBL/GenBank/DDBJ databases">
        <title>Draft Genome Sequences of Two Novel Amoeba-resistant Intranuclear Bacteria, Candidatus Berkiella cookevillensis and Candidatus Berkiella aquae.</title>
        <authorList>
            <person name="Mehari Y.T."/>
            <person name="Arivett B.A."/>
            <person name="Farone A.L."/>
            <person name="Gunderson J.H."/>
            <person name="Farone M.B."/>
        </authorList>
    </citation>
    <scope>NUCLEOTIDE SEQUENCE [LARGE SCALE GENOMIC DNA]</scope>
    <source>
        <strain evidence="2">HT99</strain>
    </source>
</reference>
<dbReference type="PANTHER" id="PTHR33221">
    <property type="entry name" value="WINGED HELIX-TURN-HELIX TRANSCRIPTIONAL REGULATOR, RRF2 FAMILY"/>
    <property type="match status" value="1"/>
</dbReference>
<dbReference type="EMBL" id="LKAJ01000021">
    <property type="protein sequence ID" value="KRG18194.1"/>
    <property type="molecule type" value="Genomic_DNA"/>
</dbReference>
<dbReference type="OrthoDB" id="9808360at2"/>
<dbReference type="InterPro" id="IPR000944">
    <property type="entry name" value="Tscrpt_reg_Rrf2"/>
</dbReference>
<dbReference type="InterPro" id="IPR036390">
    <property type="entry name" value="WH_DNA-bd_sf"/>
</dbReference>
<dbReference type="PATRIC" id="fig|1590043.3.peg.3092"/>
<dbReference type="Pfam" id="PF02082">
    <property type="entry name" value="Rrf2"/>
    <property type="match status" value="1"/>
</dbReference>
<dbReference type="FunFam" id="1.10.10.10:FF:000026">
    <property type="entry name" value="HTH-type transcriptional regulator IscR"/>
    <property type="match status" value="1"/>
</dbReference>
<evidence type="ECO:0000313" key="4">
    <source>
        <dbReference type="Proteomes" id="UP000051497"/>
    </source>
</evidence>
<dbReference type="Proteomes" id="UP000051497">
    <property type="component" value="Unassembled WGS sequence"/>
</dbReference>
<reference evidence="3" key="2">
    <citation type="journal article" date="2016" name="Genome Announc.">
        <title>Draft Genome Sequences of Two Novel Amoeba-Resistant Intranuclear Bacteria, 'Candidatus Berkiella cookevillensis' and 'Candidatus Berkiella aquae'.</title>
        <authorList>
            <person name="Mehari Y.T."/>
            <person name="Arivett B.A."/>
            <person name="Farone A.L."/>
            <person name="Gunderson J.H."/>
            <person name="Farone M.B."/>
        </authorList>
    </citation>
    <scope>NUCLEOTIDE SEQUENCE</scope>
    <source>
        <strain evidence="3">HT99</strain>
    </source>
</reference>
<sequence>MKLTTKGRYAVTALVDLASRHQSEPISIAEVALRHRISVAYLERLAGVMRAKGLLKSVRGPKGGYVLAKPPAQITVADIIQAVDEKIDTTRCHGKGNCHEGTMCITHHLWDRLNQEIFDFLKSITLSELINEPHLLAQKNNTYPLQWLGANHA</sequence>
<dbReference type="GO" id="GO:0003700">
    <property type="term" value="F:DNA-binding transcription factor activity"/>
    <property type="evidence" value="ECO:0007669"/>
    <property type="project" value="TreeGrafter"/>
</dbReference>
<dbReference type="EMBL" id="LKAJ02000001">
    <property type="protein sequence ID" value="MCS5711028.1"/>
    <property type="molecule type" value="Genomic_DNA"/>
</dbReference>
<proteinExistence type="predicted"/>
<organism evidence="2">
    <name type="scientific">Candidatus Berkiella aquae</name>
    <dbReference type="NCBI Taxonomy" id="295108"/>
    <lineage>
        <taxon>Bacteria</taxon>
        <taxon>Pseudomonadati</taxon>
        <taxon>Pseudomonadota</taxon>
        <taxon>Gammaproteobacteria</taxon>
        <taxon>Candidatus Berkiellales</taxon>
        <taxon>Candidatus Berkiellaceae</taxon>
        <taxon>Candidatus Berkiella</taxon>
    </lineage>
</organism>
<dbReference type="InterPro" id="IPR036388">
    <property type="entry name" value="WH-like_DNA-bd_sf"/>
</dbReference>
<dbReference type="SUPFAM" id="SSF46785">
    <property type="entry name" value="Winged helix' DNA-binding domain"/>
    <property type="match status" value="1"/>
</dbReference>
<dbReference type="GO" id="GO:0005829">
    <property type="term" value="C:cytosol"/>
    <property type="evidence" value="ECO:0007669"/>
    <property type="project" value="TreeGrafter"/>
</dbReference>
<evidence type="ECO:0000313" key="3">
    <source>
        <dbReference type="EMBL" id="MCS5711028.1"/>
    </source>
</evidence>